<dbReference type="Proteomes" id="UP001316189">
    <property type="component" value="Chromosome"/>
</dbReference>
<accession>A0ABY5KYJ7</accession>
<dbReference type="EMBL" id="CP101988">
    <property type="protein sequence ID" value="UUI75587.1"/>
    <property type="molecule type" value="Genomic_DNA"/>
</dbReference>
<reference evidence="1 2" key="1">
    <citation type="submission" date="2022-07" db="EMBL/GenBank/DDBJ databases">
        <title>Novel species in genus cellulomonas.</title>
        <authorList>
            <person name="Ye L."/>
        </authorList>
    </citation>
    <scope>NUCLEOTIDE SEQUENCE [LARGE SCALE GENOMIC DNA]</scope>
    <source>
        <strain evidence="2">zg-Y338</strain>
    </source>
</reference>
<dbReference type="RefSeq" id="WP_227568321.1">
    <property type="nucleotide sequence ID" value="NZ_CP101988.1"/>
</dbReference>
<protein>
    <recommendedName>
        <fullName evidence="3">LLM class flavin-dependent oxidoreductase</fullName>
    </recommendedName>
</protein>
<dbReference type="SUPFAM" id="SSF51679">
    <property type="entry name" value="Bacterial luciferase-like"/>
    <property type="match status" value="1"/>
</dbReference>
<dbReference type="Gene3D" id="3.20.20.30">
    <property type="entry name" value="Luciferase-like domain"/>
    <property type="match status" value="1"/>
</dbReference>
<keyword evidence="2" id="KW-1185">Reference proteome</keyword>
<gene>
    <name evidence="1" type="ORF">NP064_01270</name>
</gene>
<organism evidence="1 2">
    <name type="scientific">Cellulomonas chengniuliangii</name>
    <dbReference type="NCBI Taxonomy" id="2968084"/>
    <lineage>
        <taxon>Bacteria</taxon>
        <taxon>Bacillati</taxon>
        <taxon>Actinomycetota</taxon>
        <taxon>Actinomycetes</taxon>
        <taxon>Micrococcales</taxon>
        <taxon>Cellulomonadaceae</taxon>
        <taxon>Cellulomonas</taxon>
    </lineage>
</organism>
<evidence type="ECO:0000313" key="2">
    <source>
        <dbReference type="Proteomes" id="UP001316189"/>
    </source>
</evidence>
<evidence type="ECO:0008006" key="3">
    <source>
        <dbReference type="Google" id="ProtNLM"/>
    </source>
</evidence>
<evidence type="ECO:0000313" key="1">
    <source>
        <dbReference type="EMBL" id="UUI75587.1"/>
    </source>
</evidence>
<sequence length="165" mass="16305">MTTATLARPLHATPAMAPDGRAPVVFRGDTGSDAVTLLAAARADVVRVGFSADAPDRAAVAALVAEVEDEVAAVGRSRGDVAVLLDVEVVVVADDAAARAKSAQLACLDAMAGVVWPAAATRVVTTADQVHAAAARLAQEVGADGAYVIPLAGSAGLLAAVSRAG</sequence>
<name>A0ABY5KYJ7_9CELL</name>
<dbReference type="InterPro" id="IPR036661">
    <property type="entry name" value="Luciferase-like_sf"/>
</dbReference>
<proteinExistence type="predicted"/>